<dbReference type="SUPFAM" id="SSF49265">
    <property type="entry name" value="Fibronectin type III"/>
    <property type="match status" value="1"/>
</dbReference>
<evidence type="ECO:0000313" key="2">
    <source>
        <dbReference type="EMBL" id="CAD0197291.1"/>
    </source>
</evidence>
<dbReference type="InterPro" id="IPR013783">
    <property type="entry name" value="Ig-like_fold"/>
</dbReference>
<dbReference type="Gene3D" id="2.60.40.10">
    <property type="entry name" value="Immunoglobulins"/>
    <property type="match status" value="1"/>
</dbReference>
<evidence type="ECO:0000256" key="1">
    <source>
        <dbReference type="SAM" id="SignalP"/>
    </source>
</evidence>
<name>A0A9N8Q067_CHRIL</name>
<sequence>MMKVLFALTLVALCQALERPTIFRTVIRNDNFLLFEFHWTPVESGIWTDPLVGYKMRVWEVPNAVWDIKAKQYTSADGEYDVLMEQQQGEESMDATKNSELVLLQEIRTPADLPSAAYLNVRRGVTYEILALCQALERPTIFRTVIRNDNFLLFEFHWTPVESGIWTDPLVGYKMRVWEVPNAVWDIKAKQYASADGEYDVLMEQQQGEESMDASKNSELVLLQEIRTPADLPSAAYLNVRRGVTYEIRVSAFTKTHQSAYSLSTRLMVHPPAAAPSVGARSIEIVMD</sequence>
<feature type="signal peptide" evidence="1">
    <location>
        <begin position="1"/>
        <end position="16"/>
    </location>
</feature>
<dbReference type="InterPro" id="IPR036116">
    <property type="entry name" value="FN3_sf"/>
</dbReference>
<evidence type="ECO:0000313" key="3">
    <source>
        <dbReference type="Proteomes" id="UP001154114"/>
    </source>
</evidence>
<dbReference type="AlphaFoldDB" id="A0A9N8Q067"/>
<dbReference type="OrthoDB" id="6883439at2759"/>
<feature type="chain" id="PRO_5040415248" evidence="1">
    <location>
        <begin position="17"/>
        <end position="288"/>
    </location>
</feature>
<dbReference type="Proteomes" id="UP001154114">
    <property type="component" value="Chromosome 6"/>
</dbReference>
<gene>
    <name evidence="2" type="ORF">CINC_LOCUS11575</name>
</gene>
<proteinExistence type="predicted"/>
<keyword evidence="3" id="KW-1185">Reference proteome</keyword>
<accession>A0A9N8Q067</accession>
<keyword evidence="1" id="KW-0732">Signal</keyword>
<reference evidence="2" key="1">
    <citation type="submission" date="2021-12" db="EMBL/GenBank/DDBJ databases">
        <authorList>
            <person name="King R."/>
        </authorList>
    </citation>
    <scope>NUCLEOTIDE SEQUENCE</scope>
</reference>
<dbReference type="EMBL" id="LR824009">
    <property type="protein sequence ID" value="CAD0197291.1"/>
    <property type="molecule type" value="Genomic_DNA"/>
</dbReference>
<organism evidence="2 3">
    <name type="scientific">Chrysodeixis includens</name>
    <name type="common">Soybean looper</name>
    <name type="synonym">Pseudoplusia includens</name>
    <dbReference type="NCBI Taxonomy" id="689277"/>
    <lineage>
        <taxon>Eukaryota</taxon>
        <taxon>Metazoa</taxon>
        <taxon>Ecdysozoa</taxon>
        <taxon>Arthropoda</taxon>
        <taxon>Hexapoda</taxon>
        <taxon>Insecta</taxon>
        <taxon>Pterygota</taxon>
        <taxon>Neoptera</taxon>
        <taxon>Endopterygota</taxon>
        <taxon>Lepidoptera</taxon>
        <taxon>Glossata</taxon>
        <taxon>Ditrysia</taxon>
        <taxon>Noctuoidea</taxon>
        <taxon>Noctuidae</taxon>
        <taxon>Plusiinae</taxon>
        <taxon>Chrysodeixis</taxon>
    </lineage>
</organism>
<protein>
    <submittedName>
        <fullName evidence="2">Uncharacterized protein</fullName>
    </submittedName>
</protein>